<protein>
    <submittedName>
        <fullName evidence="2">Uncharacterized protein</fullName>
    </submittedName>
</protein>
<keyword evidence="1" id="KW-0732">Signal</keyword>
<comment type="caution">
    <text evidence="2">The sequence shown here is derived from an EMBL/GenBank/DDBJ whole genome shotgun (WGS) entry which is preliminary data.</text>
</comment>
<accession>A0A6N8S6L5</accession>
<proteinExistence type="predicted"/>
<gene>
    <name evidence="2" type="ORF">GR138_02480</name>
</gene>
<dbReference type="Proteomes" id="UP000435802">
    <property type="component" value="Unassembled WGS sequence"/>
</dbReference>
<reference evidence="2 3" key="1">
    <citation type="submission" date="2019-12" db="EMBL/GenBank/DDBJ databases">
        <title>Shinella kummerowiae sp. nov., a symbiotic bacterium isolated from root nodules of the herbal legume Kummerowia stipulacea.</title>
        <authorList>
            <person name="Gao J."/>
        </authorList>
    </citation>
    <scope>NUCLEOTIDE SEQUENCE [LARGE SCALE GENOMIC DNA]</scope>
    <source>
        <strain evidence="2 3">CCBAU 25048</strain>
    </source>
</reference>
<sequence length="117" mass="12548">MPLKPAVALLLLLASPLAAAEGRYIVCDNGLRCFKAPCPSSTVRNLATGQAFKGIYPDTSRLSEADQQRIRETDALYFGRLVLTGRFERGGQSAPSLTVTGIERAATTAERRHCPAG</sequence>
<dbReference type="RefSeq" id="WP_160857019.1">
    <property type="nucleotide sequence ID" value="NZ_WUMK01000001.1"/>
</dbReference>
<dbReference type="EMBL" id="WUMK01000001">
    <property type="protein sequence ID" value="MXN44037.1"/>
    <property type="molecule type" value="Genomic_DNA"/>
</dbReference>
<dbReference type="OrthoDB" id="8163732at2"/>
<feature type="signal peptide" evidence="1">
    <location>
        <begin position="1"/>
        <end position="20"/>
    </location>
</feature>
<evidence type="ECO:0000313" key="3">
    <source>
        <dbReference type="Proteomes" id="UP000435802"/>
    </source>
</evidence>
<dbReference type="AlphaFoldDB" id="A0A6N8S6L5"/>
<name>A0A6N8S6L5_9HYPH</name>
<evidence type="ECO:0000313" key="2">
    <source>
        <dbReference type="EMBL" id="MXN44037.1"/>
    </source>
</evidence>
<evidence type="ECO:0000256" key="1">
    <source>
        <dbReference type="SAM" id="SignalP"/>
    </source>
</evidence>
<organism evidence="2 3">
    <name type="scientific">Shinella kummerowiae</name>
    <dbReference type="NCBI Taxonomy" id="417745"/>
    <lineage>
        <taxon>Bacteria</taxon>
        <taxon>Pseudomonadati</taxon>
        <taxon>Pseudomonadota</taxon>
        <taxon>Alphaproteobacteria</taxon>
        <taxon>Hyphomicrobiales</taxon>
        <taxon>Rhizobiaceae</taxon>
        <taxon>Shinella</taxon>
    </lineage>
</organism>
<feature type="chain" id="PRO_5026766401" evidence="1">
    <location>
        <begin position="21"/>
        <end position="117"/>
    </location>
</feature>
<keyword evidence="3" id="KW-1185">Reference proteome</keyword>